<dbReference type="AlphaFoldDB" id="A0A2I7N6W0"/>
<organism evidence="1 2">
    <name type="scientific">Aquella oligotrophica</name>
    <dbReference type="NCBI Taxonomy" id="2067065"/>
    <lineage>
        <taxon>Bacteria</taxon>
        <taxon>Pseudomonadati</taxon>
        <taxon>Pseudomonadota</taxon>
        <taxon>Betaproteobacteria</taxon>
        <taxon>Neisseriales</taxon>
        <taxon>Neisseriaceae</taxon>
        <taxon>Aquella</taxon>
    </lineage>
</organism>
<reference evidence="2" key="1">
    <citation type="submission" date="2017-11" db="EMBL/GenBank/DDBJ databases">
        <authorList>
            <person name="Chan K.G."/>
            <person name="Lee L.S."/>
        </authorList>
    </citation>
    <scope>NUCLEOTIDE SEQUENCE [LARGE SCALE GENOMIC DNA]</scope>
    <source>
        <strain evidence="2">DSM 100970</strain>
    </source>
</reference>
<dbReference type="Proteomes" id="UP000236655">
    <property type="component" value="Chromosome"/>
</dbReference>
<evidence type="ECO:0000313" key="1">
    <source>
        <dbReference type="EMBL" id="AUR52207.1"/>
    </source>
</evidence>
<accession>A0A2I7N6W0</accession>
<sequence>MNNVANFDSLTGVSLASLPYDFIWGPSLANLPFPSSLESCNNYINWQQDRVLAAANYWVSQKVNYCHHHIPTWYPEYNMDGVTPNPDAKISFESCSNVPKEPVTNPAQIIRWNYSGTGIESQKAWYNVDSGKLYPTGNYGYGLDCSDYTKLNYAYAESIYFTSDVSMQAGQAANQQNLAPNMSGFHDSGAADTLGLYSAGNLVCNDGTAVNLPKGMADSTSCNGHGGYISVFTSSGGYNANALTESVMNNLQPGDLLYIAGLAYDYNNQTINPTVTHVVMWTGQKIGQSSWITDSMIAPETDIDSWSFHNGECGSQWWSAANNQGNWIITDSHYQGPDYRAFTECFYKAQVWGVRRVLGVNNN</sequence>
<keyword evidence="2" id="KW-1185">Reference proteome</keyword>
<protein>
    <submittedName>
        <fullName evidence="1">Uncharacterized protein</fullName>
    </submittedName>
</protein>
<evidence type="ECO:0000313" key="2">
    <source>
        <dbReference type="Proteomes" id="UP000236655"/>
    </source>
</evidence>
<proteinExistence type="predicted"/>
<dbReference type="KEGG" id="nba:CUN60_07835"/>
<name>A0A2I7N6W0_9NEIS</name>
<dbReference type="EMBL" id="CP024847">
    <property type="protein sequence ID" value="AUR52207.1"/>
    <property type="molecule type" value="Genomic_DNA"/>
</dbReference>
<gene>
    <name evidence="1" type="ORF">CUN60_07835</name>
</gene>